<keyword evidence="1" id="KW-1133">Transmembrane helix</keyword>
<sequence length="103" mass="11535">MRIYRMIRPETLRPFAEDWQAPTADEIKEVLELIRQRKGLSKPLSGVDVADLVGLPGERGSGKGTRTFRRWVSKTNPSPIAYGAWSILAHLAGFGAIWDADRD</sequence>
<feature type="transmembrane region" description="Helical" evidence="1">
    <location>
        <begin position="79"/>
        <end position="98"/>
    </location>
</feature>
<evidence type="ECO:0000256" key="1">
    <source>
        <dbReference type="SAM" id="Phobius"/>
    </source>
</evidence>
<evidence type="ECO:0000313" key="2">
    <source>
        <dbReference type="EMBL" id="AOZ87181.1"/>
    </source>
</evidence>
<name>A0A1D9NA62_KLEPN</name>
<organism evidence="2">
    <name type="scientific">Klebsiella pneumoniae subsp. pneumoniae</name>
    <dbReference type="NCBI Taxonomy" id="72407"/>
    <lineage>
        <taxon>Bacteria</taxon>
        <taxon>Pseudomonadati</taxon>
        <taxon>Pseudomonadota</taxon>
        <taxon>Gammaproteobacteria</taxon>
        <taxon>Enterobacterales</taxon>
        <taxon>Enterobacteriaceae</taxon>
        <taxon>Klebsiella/Raoultella group</taxon>
        <taxon>Klebsiella</taxon>
        <taxon>Klebsiella pneumoniae complex</taxon>
    </lineage>
</organism>
<proteinExistence type="predicted"/>
<dbReference type="EMBL" id="CP016403">
    <property type="protein sequence ID" value="AOZ87181.1"/>
    <property type="molecule type" value="Genomic_DNA"/>
</dbReference>
<gene>
    <name evidence="2" type="ORF">A7K71_163</name>
</gene>
<keyword evidence="2" id="KW-0614">Plasmid</keyword>
<dbReference type="AlphaFoldDB" id="A0A1D9NA62"/>
<keyword evidence="1" id="KW-0812">Transmembrane</keyword>
<protein>
    <submittedName>
        <fullName evidence="2">Transcriptional repressor protein KorC</fullName>
    </submittedName>
</protein>
<accession>A0A1D9NA62</accession>
<keyword evidence="1" id="KW-0472">Membrane</keyword>
<reference evidence="2" key="1">
    <citation type="submission" date="2016-07" db="EMBL/GenBank/DDBJ databases">
        <authorList>
            <person name="Zhai Y."/>
            <person name="He Z."/>
            <person name="Kang Y."/>
            <person name="Yu H."/>
            <person name="Wang J."/>
            <person name="Du P."/>
            <person name="Zhang Z."/>
            <person name="Chen Y."/>
            <person name="Hu S."/>
            <person name="Gao Z."/>
        </authorList>
    </citation>
    <scope>NUCLEOTIDE SEQUENCE [LARGE SCALE GENOMIC DNA]</scope>
    <source>
        <strain evidence="2">F5</strain>
        <plasmid evidence="2">pF5</plasmid>
    </source>
</reference>
<geneLocation type="plasmid" evidence="2">
    <name>pF5</name>
</geneLocation>